<organism evidence="1 2">
    <name type="scientific">Lentinula aff. lateritia</name>
    <dbReference type="NCBI Taxonomy" id="2804960"/>
    <lineage>
        <taxon>Eukaryota</taxon>
        <taxon>Fungi</taxon>
        <taxon>Dikarya</taxon>
        <taxon>Basidiomycota</taxon>
        <taxon>Agaricomycotina</taxon>
        <taxon>Agaricomycetes</taxon>
        <taxon>Agaricomycetidae</taxon>
        <taxon>Agaricales</taxon>
        <taxon>Marasmiineae</taxon>
        <taxon>Omphalotaceae</taxon>
        <taxon>Lentinula</taxon>
    </lineage>
</organism>
<dbReference type="Proteomes" id="UP001163835">
    <property type="component" value="Unassembled WGS sequence"/>
</dbReference>
<sequence>MPSQPSAFHLHCQQYFLDLVFAYQLPYIAELLILNWHFALVIRAPGAPRGQGIEHTIDTDNKCFFFDTRRSNIQATEKQAIIVAPLLAANGEDTDNDLYSAVENIAKQVPTATTSQIASGDFNNCFDFATEVARRLGTAKYLAAANVEEFVNYHNEFAAKVKEKTNAVMVQRNCDMKDRQAWVQSKVDNTGVRFCDFDKFFPLYLPVVRIINTDLGSFGAMRQAMVLTNILYRIVCGIGWDSGMPDSD</sequence>
<evidence type="ECO:0000313" key="2">
    <source>
        <dbReference type="Proteomes" id="UP001163835"/>
    </source>
</evidence>
<keyword evidence="2" id="KW-1185">Reference proteome</keyword>
<gene>
    <name evidence="1" type="ORF">F5876DRAFT_68896</name>
</gene>
<dbReference type="EMBL" id="MU795415">
    <property type="protein sequence ID" value="KAJ3806512.1"/>
    <property type="molecule type" value="Genomic_DNA"/>
</dbReference>
<accession>A0ACC1TPH3</accession>
<evidence type="ECO:0000313" key="1">
    <source>
        <dbReference type="EMBL" id="KAJ3806512.1"/>
    </source>
</evidence>
<protein>
    <submittedName>
        <fullName evidence="1">Uncharacterized protein</fullName>
    </submittedName>
</protein>
<reference evidence="1" key="1">
    <citation type="submission" date="2022-09" db="EMBL/GenBank/DDBJ databases">
        <title>A Global Phylogenomic Analysis of the Shiitake Genus Lentinula.</title>
        <authorList>
            <consortium name="DOE Joint Genome Institute"/>
            <person name="Sierra-Patev S."/>
            <person name="Min B."/>
            <person name="Naranjo-Ortiz M."/>
            <person name="Looney B."/>
            <person name="Konkel Z."/>
            <person name="Slot J.C."/>
            <person name="Sakamoto Y."/>
            <person name="Steenwyk J.L."/>
            <person name="Rokas A."/>
            <person name="Carro J."/>
            <person name="Camarero S."/>
            <person name="Ferreira P."/>
            <person name="Molpeceres G."/>
            <person name="Ruiz-Duenas F.J."/>
            <person name="Serrano A."/>
            <person name="Henrissat B."/>
            <person name="Drula E."/>
            <person name="Hughes K.W."/>
            <person name="Mata J.L."/>
            <person name="Ishikawa N.K."/>
            <person name="Vargas-Isla R."/>
            <person name="Ushijima S."/>
            <person name="Smith C.A."/>
            <person name="Ahrendt S."/>
            <person name="Andreopoulos W."/>
            <person name="He G."/>
            <person name="Labutti K."/>
            <person name="Lipzen A."/>
            <person name="Ng V."/>
            <person name="Riley R."/>
            <person name="Sandor L."/>
            <person name="Barry K."/>
            <person name="Martinez A.T."/>
            <person name="Xiao Y."/>
            <person name="Gibbons J.G."/>
            <person name="Terashima K."/>
            <person name="Grigoriev I.V."/>
            <person name="Hibbett D.S."/>
        </authorList>
    </citation>
    <scope>NUCLEOTIDE SEQUENCE</scope>
    <source>
        <strain evidence="1">TMI1499</strain>
    </source>
</reference>
<proteinExistence type="predicted"/>
<name>A0ACC1TPH3_9AGAR</name>
<comment type="caution">
    <text evidence="1">The sequence shown here is derived from an EMBL/GenBank/DDBJ whole genome shotgun (WGS) entry which is preliminary data.</text>
</comment>